<feature type="domain" description="Acyl-CoA thioesterase-like C-terminal" evidence="2">
    <location>
        <begin position="128"/>
        <end position="260"/>
    </location>
</feature>
<dbReference type="InterPro" id="IPR049449">
    <property type="entry name" value="TesB_ACOT8-like_N"/>
</dbReference>
<dbReference type="InterPro" id="IPR052389">
    <property type="entry name" value="Sec_Metab_Biosynth-Assoc"/>
</dbReference>
<protein>
    <submittedName>
        <fullName evidence="4">Acyl-CoA thioesterase</fullName>
    </submittedName>
    <submittedName>
        <fullName evidence="3">Thioesterase family protein</fullName>
    </submittedName>
</protein>
<comment type="caution">
    <text evidence="4">The sequence shown here is derived from an EMBL/GenBank/DDBJ whole genome shotgun (WGS) entry which is preliminary data.</text>
</comment>
<dbReference type="PANTHER" id="PTHR38110">
    <property type="entry name" value="CHROMOSOME 23, WHOLE GENOME SHOTGUN SEQUENCE"/>
    <property type="match status" value="1"/>
</dbReference>
<sequence>MGDFLDSDTEVAHRADGVYDAQISDRWNGMHGAPLGSYGLAVGVRALAETVPYPDPLSVSAYFLRPVEVGSAEARTEVAHTGRRMATGQVSLVQGGEEKLRAIATFADLDRVDGITSMFGGPPQLPPPDECVDPLDGVALPGMSLLDRVEYRTAEVPGWLRGEPGGTPACDLWMRLRDGRRPDLPALVLLWDAMAPMVLEIGQAPSTTLEATVHIRRRPAPGWLACRVGTRYVTGGLCEEDMDIWDSAGHLVAQSRQLTLLRRPASSSSQT</sequence>
<dbReference type="PANTHER" id="PTHR38110:SF1">
    <property type="entry name" value="THIOESTERASE DOMAIN-CONTAINING PROTEIN"/>
    <property type="match status" value="1"/>
</dbReference>
<dbReference type="RefSeq" id="WP_184879188.1">
    <property type="nucleotide sequence ID" value="NZ_BAAAHD010000056.1"/>
</dbReference>
<dbReference type="Proteomes" id="UP000549343">
    <property type="component" value="Unassembled WGS sequence"/>
</dbReference>
<dbReference type="EMBL" id="BAAAHD010000056">
    <property type="protein sequence ID" value="GAA0582683.1"/>
    <property type="molecule type" value="Genomic_DNA"/>
</dbReference>
<dbReference type="InterPro" id="IPR029069">
    <property type="entry name" value="HotDog_dom_sf"/>
</dbReference>
<gene>
    <name evidence="4" type="ORF">F4557_000504</name>
    <name evidence="3" type="ORF">GCM10009546_51310</name>
</gene>
<dbReference type="InterPro" id="IPR042171">
    <property type="entry name" value="Acyl-CoA_hotdog"/>
</dbReference>
<evidence type="ECO:0000313" key="4">
    <source>
        <dbReference type="EMBL" id="MBB4772086.1"/>
    </source>
</evidence>
<reference evidence="3" key="3">
    <citation type="submission" date="2023-12" db="EMBL/GenBank/DDBJ databases">
        <authorList>
            <person name="Sun Q."/>
            <person name="Inoue M."/>
        </authorList>
    </citation>
    <scope>NUCLEOTIDE SEQUENCE</scope>
    <source>
        <strain evidence="3">JCM 10667</strain>
    </source>
</reference>
<organism evidence="4 5">
    <name type="scientific">Actinomadura livida</name>
    <dbReference type="NCBI Taxonomy" id="79909"/>
    <lineage>
        <taxon>Bacteria</taxon>
        <taxon>Bacillati</taxon>
        <taxon>Actinomycetota</taxon>
        <taxon>Actinomycetes</taxon>
        <taxon>Streptosporangiales</taxon>
        <taxon>Thermomonosporaceae</taxon>
        <taxon>Actinomadura</taxon>
    </lineage>
</organism>
<evidence type="ECO:0000313" key="3">
    <source>
        <dbReference type="EMBL" id="GAA0582683.1"/>
    </source>
</evidence>
<dbReference type="Pfam" id="PF20789">
    <property type="entry name" value="4HBT_3C"/>
    <property type="match status" value="1"/>
</dbReference>
<dbReference type="Gene3D" id="2.40.160.210">
    <property type="entry name" value="Acyl-CoA thioesterase, double hotdog domain"/>
    <property type="match status" value="1"/>
</dbReference>
<dbReference type="InterPro" id="IPR049450">
    <property type="entry name" value="ACOT8-like_C"/>
</dbReference>
<dbReference type="SUPFAM" id="SSF54637">
    <property type="entry name" value="Thioesterase/thiol ester dehydrase-isomerase"/>
    <property type="match status" value="2"/>
</dbReference>
<keyword evidence="6" id="KW-1185">Reference proteome</keyword>
<feature type="domain" description="Acyl-CoA thioesterase-like N-terminal HotDog" evidence="1">
    <location>
        <begin position="24"/>
        <end position="107"/>
    </location>
</feature>
<dbReference type="Pfam" id="PF13622">
    <property type="entry name" value="4HBT_3"/>
    <property type="match status" value="1"/>
</dbReference>
<dbReference type="Proteomes" id="UP001501427">
    <property type="component" value="Unassembled WGS sequence"/>
</dbReference>
<evidence type="ECO:0000313" key="6">
    <source>
        <dbReference type="Proteomes" id="UP001501427"/>
    </source>
</evidence>
<dbReference type="AlphaFoldDB" id="A0A7W7MUY8"/>
<evidence type="ECO:0000259" key="1">
    <source>
        <dbReference type="Pfam" id="PF13622"/>
    </source>
</evidence>
<reference evidence="3 6" key="1">
    <citation type="journal article" date="2019" name="Int. J. Syst. Evol. Microbiol.">
        <title>The Global Catalogue of Microorganisms (GCM) 10K type strain sequencing project: providing services to taxonomists for standard genome sequencing and annotation.</title>
        <authorList>
            <consortium name="The Broad Institute Genomics Platform"/>
            <consortium name="The Broad Institute Genome Sequencing Center for Infectious Disease"/>
            <person name="Wu L."/>
            <person name="Ma J."/>
        </authorList>
    </citation>
    <scope>NUCLEOTIDE SEQUENCE [LARGE SCALE GENOMIC DNA]</scope>
    <source>
        <strain evidence="3 6">JCM 10667</strain>
    </source>
</reference>
<evidence type="ECO:0000313" key="5">
    <source>
        <dbReference type="Proteomes" id="UP000549343"/>
    </source>
</evidence>
<proteinExistence type="predicted"/>
<evidence type="ECO:0000259" key="2">
    <source>
        <dbReference type="Pfam" id="PF20789"/>
    </source>
</evidence>
<reference evidence="4 5" key="2">
    <citation type="submission" date="2020-08" db="EMBL/GenBank/DDBJ databases">
        <title>Sequencing the genomes of 1000 actinobacteria strains.</title>
        <authorList>
            <person name="Klenk H.-P."/>
        </authorList>
    </citation>
    <scope>NUCLEOTIDE SEQUENCE [LARGE SCALE GENOMIC DNA]</scope>
    <source>
        <strain evidence="4 5">DSM 44772</strain>
    </source>
</reference>
<dbReference type="EMBL" id="JACHMV010000001">
    <property type="protein sequence ID" value="MBB4772086.1"/>
    <property type="molecule type" value="Genomic_DNA"/>
</dbReference>
<accession>A0A7W7MUY8</accession>
<name>A0A7W7MUY8_9ACTN</name>